<accession>A0A1Q5PT18</accession>
<name>A0A1Q5PT18_9ACTO</name>
<evidence type="ECO:0008006" key="3">
    <source>
        <dbReference type="Google" id="ProtNLM"/>
    </source>
</evidence>
<gene>
    <name evidence="1" type="ORF">BM477_01085</name>
</gene>
<evidence type="ECO:0000313" key="1">
    <source>
        <dbReference type="EMBL" id="OKL50585.1"/>
    </source>
</evidence>
<protein>
    <recommendedName>
        <fullName evidence="3">Arylsulfotransferase N-terminal domain-containing protein</fullName>
    </recommendedName>
</protein>
<dbReference type="STRING" id="156892.BM477_01085"/>
<organism evidence="1 2">
    <name type="scientific">Boudabousia marimammalium</name>
    <dbReference type="NCBI Taxonomy" id="156892"/>
    <lineage>
        <taxon>Bacteria</taxon>
        <taxon>Bacillati</taxon>
        <taxon>Actinomycetota</taxon>
        <taxon>Actinomycetes</taxon>
        <taxon>Actinomycetales</taxon>
        <taxon>Actinomycetaceae</taxon>
        <taxon>Boudabousia</taxon>
    </lineage>
</organism>
<dbReference type="EMBL" id="MPDM01000001">
    <property type="protein sequence ID" value="OKL50585.1"/>
    <property type="molecule type" value="Genomic_DNA"/>
</dbReference>
<evidence type="ECO:0000313" key="2">
    <source>
        <dbReference type="Proteomes" id="UP000186465"/>
    </source>
</evidence>
<sequence>MAVVAACALGLSLSGCGGGILRGSGVEQVDLGTVRYVFEAGIDSRYLPLPLPEPSLLLFVHEDDSVQVVKKADMWLDSMSWTDKGLFYADEDNDYFYEGGKLTTIPAKKAAFADALVELDDRSTRVGLYNRGFSEDGGYREDVYVSTPQGNQLGNAGAPMSMVGICDNSVYGVSLENDSQYREYLQLKLIVKDKIPQTKLLAKAYPLGTSLYGSDESIPCVDNQLLFISTDSIDPEETPNFKLPDMKDSLPTIKLGGAKFDGDYADLFTSVDELGHRVFSTLEKWDVQTGERLVIPLVDKAGKQLTWSPGSFRQGKHSLLGRELYWFDRGLLVKTNIDSGVTEIVNDELKGLKNNWIVDRFKDGKFIVYVERLDEGGSDLVYTFDLLSGSLVHKKDVTFLRKYLGDKSIAGIEIPPGEK</sequence>
<dbReference type="Proteomes" id="UP000186465">
    <property type="component" value="Unassembled WGS sequence"/>
</dbReference>
<keyword evidence="2" id="KW-1185">Reference proteome</keyword>
<reference evidence="2" key="1">
    <citation type="submission" date="2016-11" db="EMBL/GenBank/DDBJ databases">
        <title>Actinomyces gypaetusis sp. nov. isolated from Gypaetus barbatus in Qinghai Tibet Plateau China.</title>
        <authorList>
            <person name="Meng X."/>
        </authorList>
    </citation>
    <scope>NUCLEOTIDE SEQUENCE [LARGE SCALE GENOMIC DNA]</scope>
    <source>
        <strain evidence="2">DSM 15383</strain>
    </source>
</reference>
<dbReference type="AlphaFoldDB" id="A0A1Q5PT18"/>
<proteinExistence type="predicted"/>
<comment type="caution">
    <text evidence="1">The sequence shown here is derived from an EMBL/GenBank/DDBJ whole genome shotgun (WGS) entry which is preliminary data.</text>
</comment>